<sequence length="134" mass="15072">MLWRSNIGGRGMTPEQFQDITDAARAQIEERLGIRARSFRRAVERAGRLLPAGARQAASSLLEIEARMRNPKLASRVDPSVAREALTRFSAQMRGIEPGKRQAMDRAVFWAEIGFRAAVFLALLIGFLVWRGYI</sequence>
<accession>A0A3L9YCW5</accession>
<dbReference type="AlphaFoldDB" id="A0A3L9YCW5"/>
<comment type="caution">
    <text evidence="2">The sequence shown here is derived from an EMBL/GenBank/DDBJ whole genome shotgun (WGS) entry which is preliminary data.</text>
</comment>
<gene>
    <name evidence="2" type="ORF">D9R08_02775</name>
</gene>
<evidence type="ECO:0000256" key="1">
    <source>
        <dbReference type="SAM" id="Phobius"/>
    </source>
</evidence>
<reference evidence="2 3" key="1">
    <citation type="submission" date="2018-10" db="EMBL/GenBank/DDBJ databases">
        <authorList>
            <person name="Jung H.S."/>
            <person name="Jeon C.O."/>
        </authorList>
    </citation>
    <scope>NUCLEOTIDE SEQUENCE [LARGE SCALE GENOMIC DNA]</scope>
    <source>
        <strain evidence="2 3">MA-7-27</strain>
    </source>
</reference>
<organism evidence="2 3">
    <name type="scientific">Rhodophyticola porphyridii</name>
    <dbReference type="NCBI Taxonomy" id="1852017"/>
    <lineage>
        <taxon>Bacteria</taxon>
        <taxon>Pseudomonadati</taxon>
        <taxon>Pseudomonadota</taxon>
        <taxon>Alphaproteobacteria</taxon>
        <taxon>Rhodobacterales</taxon>
        <taxon>Roseobacteraceae</taxon>
        <taxon>Rhodophyticola</taxon>
    </lineage>
</organism>
<feature type="transmembrane region" description="Helical" evidence="1">
    <location>
        <begin position="107"/>
        <end position="130"/>
    </location>
</feature>
<proteinExistence type="predicted"/>
<keyword evidence="1" id="KW-0812">Transmembrane</keyword>
<evidence type="ECO:0000313" key="2">
    <source>
        <dbReference type="EMBL" id="RMA43866.1"/>
    </source>
</evidence>
<protein>
    <submittedName>
        <fullName evidence="2">Uncharacterized protein</fullName>
    </submittedName>
</protein>
<keyword evidence="3" id="KW-1185">Reference proteome</keyword>
<keyword evidence="1" id="KW-0472">Membrane</keyword>
<dbReference type="EMBL" id="RCNT01000001">
    <property type="protein sequence ID" value="RMA43866.1"/>
    <property type="molecule type" value="Genomic_DNA"/>
</dbReference>
<dbReference type="Proteomes" id="UP000281343">
    <property type="component" value="Unassembled WGS sequence"/>
</dbReference>
<name>A0A3L9YCW5_9RHOB</name>
<keyword evidence="1" id="KW-1133">Transmembrane helix</keyword>
<evidence type="ECO:0000313" key="3">
    <source>
        <dbReference type="Proteomes" id="UP000281343"/>
    </source>
</evidence>